<gene>
    <name evidence="2" type="ORF">GCM10010145_24010</name>
</gene>
<evidence type="ECO:0000256" key="1">
    <source>
        <dbReference type="SAM" id="MobiDB-lite"/>
    </source>
</evidence>
<organism evidence="2 3">
    <name type="scientific">Streptomyces ruber</name>
    <dbReference type="NCBI Taxonomy" id="83378"/>
    <lineage>
        <taxon>Bacteria</taxon>
        <taxon>Bacillati</taxon>
        <taxon>Actinomycetota</taxon>
        <taxon>Actinomycetes</taxon>
        <taxon>Kitasatosporales</taxon>
        <taxon>Streptomycetaceae</taxon>
        <taxon>Streptomyces</taxon>
    </lineage>
</organism>
<comment type="caution">
    <text evidence="2">The sequence shown here is derived from an EMBL/GenBank/DDBJ whole genome shotgun (WGS) entry which is preliminary data.</text>
</comment>
<keyword evidence="3" id="KW-1185">Reference proteome</keyword>
<sequence length="141" mass="14848">MKKVNRPSPEGKIVSADGRVLRLAPSLGSPVRDHRAVGSTPALDGLTVPLGGFPEAAAPKHRMSGHFPASPAEQRVPAIHAPPALHLDRHAQKEAPTAPRQRARATTLPHGPPGRRAPSMFAGRTRTPPPMIYTSPVGPDG</sequence>
<dbReference type="Proteomes" id="UP000620156">
    <property type="component" value="Unassembled WGS sequence"/>
</dbReference>
<feature type="region of interest" description="Disordered" evidence="1">
    <location>
        <begin position="25"/>
        <end position="48"/>
    </location>
</feature>
<protein>
    <submittedName>
        <fullName evidence="2">Uncharacterized protein</fullName>
    </submittedName>
</protein>
<reference evidence="2" key="2">
    <citation type="submission" date="2020-09" db="EMBL/GenBank/DDBJ databases">
        <authorList>
            <person name="Sun Q."/>
            <person name="Ohkuma M."/>
        </authorList>
    </citation>
    <scope>NUCLEOTIDE SEQUENCE</scope>
    <source>
        <strain evidence="2">JCM 3131</strain>
    </source>
</reference>
<reference evidence="2" key="1">
    <citation type="journal article" date="2014" name="Int. J. Syst. Evol. Microbiol.">
        <title>Complete genome sequence of Corynebacterium casei LMG S-19264T (=DSM 44701T), isolated from a smear-ripened cheese.</title>
        <authorList>
            <consortium name="US DOE Joint Genome Institute (JGI-PGF)"/>
            <person name="Walter F."/>
            <person name="Albersmeier A."/>
            <person name="Kalinowski J."/>
            <person name="Ruckert C."/>
        </authorList>
    </citation>
    <scope>NUCLEOTIDE SEQUENCE</scope>
    <source>
        <strain evidence="2">JCM 3131</strain>
    </source>
</reference>
<dbReference type="EMBL" id="BMQK01000004">
    <property type="protein sequence ID" value="GGQ53829.1"/>
    <property type="molecule type" value="Genomic_DNA"/>
</dbReference>
<accession>A0A918BB35</accession>
<evidence type="ECO:0000313" key="2">
    <source>
        <dbReference type="EMBL" id="GGQ53829.1"/>
    </source>
</evidence>
<evidence type="ECO:0000313" key="3">
    <source>
        <dbReference type="Proteomes" id="UP000620156"/>
    </source>
</evidence>
<feature type="region of interest" description="Disordered" evidence="1">
    <location>
        <begin position="87"/>
        <end position="141"/>
    </location>
</feature>
<dbReference type="AlphaFoldDB" id="A0A918BB35"/>
<proteinExistence type="predicted"/>
<name>A0A918BB35_9ACTN</name>
<feature type="compositionally biased region" description="Low complexity" evidence="1">
    <location>
        <begin position="95"/>
        <end position="109"/>
    </location>
</feature>